<keyword evidence="4" id="KW-0812">Transmembrane</keyword>
<evidence type="ECO:0000259" key="5">
    <source>
        <dbReference type="PROSITE" id="PS01124"/>
    </source>
</evidence>
<evidence type="ECO:0000313" key="6">
    <source>
        <dbReference type="EMBL" id="AFK03249.1"/>
    </source>
</evidence>
<feature type="transmembrane region" description="Helical" evidence="4">
    <location>
        <begin position="110"/>
        <end position="130"/>
    </location>
</feature>
<dbReference type="Pfam" id="PF12833">
    <property type="entry name" value="HTH_18"/>
    <property type="match status" value="1"/>
</dbReference>
<sequence>MGKYLSKMPQVLPLKIDIYSLWIFLGIIQALFLAYFFLFGKQAHFLANKFLGVLLIAFAAALSEILLCYTNYMFRVIWLIDFAEPTNLLFAPLIFIYHKTLLGKQFKKSDWLHFLPFVAYIVYLSITFYSKGYPEKYNAYLNAYHHDTLPQLTCEYTFPEWIYLIRDYINELMLLQMCVYAGLGISVLREVSNNERMSFWSNQNQTFVWCRRGQLYSILATIVFVVTKLLFPHDLGDHFIAAYLTFLIYGLSFTFMNQPEVFTPRINKKYEKSSLTSEIQENTLEKIQLVMQNEKPFLDSSFSLPSFAKRLGVSPHHLSQILNESLGQTFFDFTAQHRINEAREMLSSPTFNHLKIEEIAEMVGYNSKSAFNTAFKKFTGKTPSSFRTS</sequence>
<dbReference type="InterPro" id="IPR020449">
    <property type="entry name" value="Tscrpt_reg_AraC-type_HTH"/>
</dbReference>
<feature type="transmembrane region" description="Helical" evidence="4">
    <location>
        <begin position="238"/>
        <end position="256"/>
    </location>
</feature>
<evidence type="ECO:0000313" key="7">
    <source>
        <dbReference type="Proteomes" id="UP000002875"/>
    </source>
</evidence>
<dbReference type="PROSITE" id="PS01124">
    <property type="entry name" value="HTH_ARAC_FAMILY_2"/>
    <property type="match status" value="1"/>
</dbReference>
<keyword evidence="4" id="KW-1133">Transmembrane helix</keyword>
<dbReference type="PRINTS" id="PR00032">
    <property type="entry name" value="HTHARAC"/>
</dbReference>
<keyword evidence="2" id="KW-0238">DNA-binding</keyword>
<feature type="transmembrane region" description="Helical" evidence="4">
    <location>
        <begin position="20"/>
        <end position="38"/>
    </location>
</feature>
<keyword evidence="1" id="KW-0805">Transcription regulation</keyword>
<evidence type="ECO:0000256" key="4">
    <source>
        <dbReference type="SAM" id="Phobius"/>
    </source>
</evidence>
<dbReference type="PROSITE" id="PS00041">
    <property type="entry name" value="HTH_ARAC_FAMILY_1"/>
    <property type="match status" value="1"/>
</dbReference>
<dbReference type="SMART" id="SM00342">
    <property type="entry name" value="HTH_ARAC"/>
    <property type="match status" value="1"/>
</dbReference>
<reference evidence="6 7" key="1">
    <citation type="submission" date="2011-07" db="EMBL/GenBank/DDBJ databases">
        <title>The complete genome of chromosome of Emticicia oligotrophica DSM 17448.</title>
        <authorList>
            <consortium name="US DOE Joint Genome Institute (JGI-PGF)"/>
            <person name="Lucas S."/>
            <person name="Han J."/>
            <person name="Lapidus A."/>
            <person name="Bruce D."/>
            <person name="Goodwin L."/>
            <person name="Pitluck S."/>
            <person name="Peters L."/>
            <person name="Kyrpides N."/>
            <person name="Mavromatis K."/>
            <person name="Ivanova N."/>
            <person name="Ovchinnikova G."/>
            <person name="Teshima H."/>
            <person name="Detter J.C."/>
            <person name="Tapia R."/>
            <person name="Han C."/>
            <person name="Land M."/>
            <person name="Hauser L."/>
            <person name="Markowitz V."/>
            <person name="Cheng J.-F."/>
            <person name="Hugenholtz P."/>
            <person name="Woyke T."/>
            <person name="Wu D."/>
            <person name="Tindall B."/>
            <person name="Pomrenke H."/>
            <person name="Brambilla E."/>
            <person name="Klenk H.-P."/>
            <person name="Eisen J.A."/>
        </authorList>
    </citation>
    <scope>NUCLEOTIDE SEQUENCE [LARGE SCALE GENOMIC DNA]</scope>
    <source>
        <strain evidence="6 7">DSM 17448</strain>
    </source>
</reference>
<gene>
    <name evidence="6" type="ordered locus">Emtol_2111</name>
</gene>
<proteinExistence type="predicted"/>
<name>A0ABM5N1H3_EMTOG</name>
<dbReference type="PANTHER" id="PTHR43280:SF29">
    <property type="entry name" value="ARAC-FAMILY TRANSCRIPTIONAL REGULATOR"/>
    <property type="match status" value="1"/>
</dbReference>
<feature type="transmembrane region" description="Helical" evidence="4">
    <location>
        <begin position="78"/>
        <end position="98"/>
    </location>
</feature>
<dbReference type="InterPro" id="IPR009057">
    <property type="entry name" value="Homeodomain-like_sf"/>
</dbReference>
<dbReference type="PANTHER" id="PTHR43280">
    <property type="entry name" value="ARAC-FAMILY TRANSCRIPTIONAL REGULATOR"/>
    <property type="match status" value="1"/>
</dbReference>
<dbReference type="InterPro" id="IPR018062">
    <property type="entry name" value="HTH_AraC-typ_CS"/>
</dbReference>
<accession>A0ABM5N1H3</accession>
<feature type="transmembrane region" description="Helical" evidence="4">
    <location>
        <begin position="50"/>
        <end position="72"/>
    </location>
</feature>
<keyword evidence="3" id="KW-0804">Transcription</keyword>
<dbReference type="EMBL" id="CP002961">
    <property type="protein sequence ID" value="AFK03249.1"/>
    <property type="molecule type" value="Genomic_DNA"/>
</dbReference>
<feature type="domain" description="HTH araC/xylS-type" evidence="5">
    <location>
        <begin position="281"/>
        <end position="389"/>
    </location>
</feature>
<keyword evidence="7" id="KW-1185">Reference proteome</keyword>
<keyword evidence="4" id="KW-0472">Membrane</keyword>
<organism evidence="6 7">
    <name type="scientific">Emticicia oligotrophica (strain DSM 17448 / CIP 109782 / MTCC 6937 / GPTSA100-15)</name>
    <dbReference type="NCBI Taxonomy" id="929562"/>
    <lineage>
        <taxon>Bacteria</taxon>
        <taxon>Pseudomonadati</taxon>
        <taxon>Bacteroidota</taxon>
        <taxon>Cytophagia</taxon>
        <taxon>Cytophagales</taxon>
        <taxon>Leadbetterellaceae</taxon>
        <taxon>Emticicia</taxon>
    </lineage>
</organism>
<evidence type="ECO:0000256" key="1">
    <source>
        <dbReference type="ARBA" id="ARBA00023015"/>
    </source>
</evidence>
<evidence type="ECO:0000256" key="2">
    <source>
        <dbReference type="ARBA" id="ARBA00023125"/>
    </source>
</evidence>
<dbReference type="InterPro" id="IPR018060">
    <property type="entry name" value="HTH_AraC"/>
</dbReference>
<dbReference type="Proteomes" id="UP000002875">
    <property type="component" value="Chromosome"/>
</dbReference>
<evidence type="ECO:0000256" key="3">
    <source>
        <dbReference type="ARBA" id="ARBA00023163"/>
    </source>
</evidence>
<protein>
    <submittedName>
        <fullName evidence="6">Transcriptional regulator, AraC family</fullName>
    </submittedName>
</protein>
<dbReference type="Gene3D" id="1.10.10.60">
    <property type="entry name" value="Homeodomain-like"/>
    <property type="match status" value="2"/>
</dbReference>
<dbReference type="SUPFAM" id="SSF46689">
    <property type="entry name" value="Homeodomain-like"/>
    <property type="match status" value="1"/>
</dbReference>
<feature type="transmembrane region" description="Helical" evidence="4">
    <location>
        <begin position="213"/>
        <end position="232"/>
    </location>
</feature>